<sequence>MVFYGQTVNGIPDRGYILYITALVMVLVAAVFVAARLWTRIATRQLGLDDICLVLALVWSIVLTAAIDMSVYHGYGRHKFDMKDMNAAMMWFFIAQIPYKIALGFTKVSLVLLYLRIFITKTFQRVGRAYLVVIIAWTIASVLVTILQCIPIKASWDKEIVDKKCVDKNSWWYAFAAINTVTDFLIVILPIRPILNLKLSKHDRIGLLCVFGIGALYVLSQNCLNE</sequence>
<accession>A0AAD6I3U1</accession>
<keyword evidence="2 6" id="KW-0812">Transmembrane</keyword>
<evidence type="ECO:0000256" key="5">
    <source>
        <dbReference type="ARBA" id="ARBA00038359"/>
    </source>
</evidence>
<evidence type="ECO:0000313" key="8">
    <source>
        <dbReference type="EMBL" id="KAJ6030290.1"/>
    </source>
</evidence>
<feature type="transmembrane region" description="Helical" evidence="6">
    <location>
        <begin position="16"/>
        <end position="39"/>
    </location>
</feature>
<comment type="caution">
    <text evidence="8">The sequence shown here is derived from an EMBL/GenBank/DDBJ whole genome shotgun (WGS) entry which is preliminary data.</text>
</comment>
<organism evidence="8 9">
    <name type="scientific">Penicillium canescens</name>
    <dbReference type="NCBI Taxonomy" id="5083"/>
    <lineage>
        <taxon>Eukaryota</taxon>
        <taxon>Fungi</taxon>
        <taxon>Dikarya</taxon>
        <taxon>Ascomycota</taxon>
        <taxon>Pezizomycotina</taxon>
        <taxon>Eurotiomycetes</taxon>
        <taxon>Eurotiomycetidae</taxon>
        <taxon>Eurotiales</taxon>
        <taxon>Aspergillaceae</taxon>
        <taxon>Penicillium</taxon>
    </lineage>
</organism>
<dbReference type="PANTHER" id="PTHR33048:SF47">
    <property type="entry name" value="INTEGRAL MEMBRANE PROTEIN-RELATED"/>
    <property type="match status" value="1"/>
</dbReference>
<comment type="similarity">
    <text evidence="5">Belongs to the SAT4 family.</text>
</comment>
<feature type="domain" description="Rhodopsin" evidence="7">
    <location>
        <begin position="35"/>
        <end position="218"/>
    </location>
</feature>
<name>A0AAD6I3U1_PENCN</name>
<comment type="subcellular location">
    <subcellularLocation>
        <location evidence="1">Membrane</location>
        <topology evidence="1">Multi-pass membrane protein</topology>
    </subcellularLocation>
</comment>
<dbReference type="Proteomes" id="UP001219568">
    <property type="component" value="Unassembled WGS sequence"/>
</dbReference>
<proteinExistence type="inferred from homology"/>
<dbReference type="EMBL" id="JAQJZL010000014">
    <property type="protein sequence ID" value="KAJ6030290.1"/>
    <property type="molecule type" value="Genomic_DNA"/>
</dbReference>
<feature type="transmembrane region" description="Helical" evidence="6">
    <location>
        <begin position="170"/>
        <end position="191"/>
    </location>
</feature>
<gene>
    <name evidence="8" type="ORF">N7460_010556</name>
</gene>
<evidence type="ECO:0000259" key="7">
    <source>
        <dbReference type="Pfam" id="PF20684"/>
    </source>
</evidence>
<dbReference type="GO" id="GO:0016020">
    <property type="term" value="C:membrane"/>
    <property type="evidence" value="ECO:0007669"/>
    <property type="project" value="UniProtKB-SubCell"/>
</dbReference>
<dbReference type="InterPro" id="IPR052337">
    <property type="entry name" value="SAT4-like"/>
</dbReference>
<dbReference type="Pfam" id="PF20684">
    <property type="entry name" value="Fung_rhodopsin"/>
    <property type="match status" value="1"/>
</dbReference>
<feature type="transmembrane region" description="Helical" evidence="6">
    <location>
        <begin position="51"/>
        <end position="71"/>
    </location>
</feature>
<evidence type="ECO:0000313" key="9">
    <source>
        <dbReference type="Proteomes" id="UP001219568"/>
    </source>
</evidence>
<reference evidence="8" key="2">
    <citation type="submission" date="2023-01" db="EMBL/GenBank/DDBJ databases">
        <authorList>
            <person name="Petersen C."/>
        </authorList>
    </citation>
    <scope>NUCLEOTIDE SEQUENCE</scope>
    <source>
        <strain evidence="8">IBT 15450</strain>
    </source>
</reference>
<feature type="transmembrane region" description="Helical" evidence="6">
    <location>
        <begin position="203"/>
        <end position="220"/>
    </location>
</feature>
<keyword evidence="4 6" id="KW-0472">Membrane</keyword>
<feature type="transmembrane region" description="Helical" evidence="6">
    <location>
        <begin position="91"/>
        <end position="117"/>
    </location>
</feature>
<keyword evidence="9" id="KW-1185">Reference proteome</keyword>
<evidence type="ECO:0000256" key="6">
    <source>
        <dbReference type="SAM" id="Phobius"/>
    </source>
</evidence>
<keyword evidence="3 6" id="KW-1133">Transmembrane helix</keyword>
<dbReference type="PANTHER" id="PTHR33048">
    <property type="entry name" value="PTH11-LIKE INTEGRAL MEMBRANE PROTEIN (AFU_ORTHOLOGUE AFUA_5G11245)"/>
    <property type="match status" value="1"/>
</dbReference>
<evidence type="ECO:0000256" key="1">
    <source>
        <dbReference type="ARBA" id="ARBA00004141"/>
    </source>
</evidence>
<reference evidence="8" key="1">
    <citation type="journal article" date="2023" name="IMA Fungus">
        <title>Comparative genomic study of the Penicillium genus elucidates a diverse pangenome and 15 lateral gene transfer events.</title>
        <authorList>
            <person name="Petersen C."/>
            <person name="Sorensen T."/>
            <person name="Nielsen M.R."/>
            <person name="Sondergaard T.E."/>
            <person name="Sorensen J.L."/>
            <person name="Fitzpatrick D.A."/>
            <person name="Frisvad J.C."/>
            <person name="Nielsen K.L."/>
        </authorList>
    </citation>
    <scope>NUCLEOTIDE SEQUENCE</scope>
    <source>
        <strain evidence="8">IBT 15450</strain>
    </source>
</reference>
<evidence type="ECO:0000256" key="3">
    <source>
        <dbReference type="ARBA" id="ARBA00022989"/>
    </source>
</evidence>
<dbReference type="InterPro" id="IPR049326">
    <property type="entry name" value="Rhodopsin_dom_fungi"/>
</dbReference>
<protein>
    <recommendedName>
        <fullName evidence="7">Rhodopsin domain-containing protein</fullName>
    </recommendedName>
</protein>
<evidence type="ECO:0000256" key="2">
    <source>
        <dbReference type="ARBA" id="ARBA00022692"/>
    </source>
</evidence>
<evidence type="ECO:0000256" key="4">
    <source>
        <dbReference type="ARBA" id="ARBA00023136"/>
    </source>
</evidence>
<dbReference type="AlphaFoldDB" id="A0AAD6I3U1"/>
<feature type="transmembrane region" description="Helical" evidence="6">
    <location>
        <begin position="129"/>
        <end position="150"/>
    </location>
</feature>